<dbReference type="EMBL" id="MNCJ02000325">
    <property type="protein sequence ID" value="KAF5788355.1"/>
    <property type="molecule type" value="Genomic_DNA"/>
</dbReference>
<sequence length="605" mass="68517">MCEKQQLGGLWSTKERTCLYLLQYKSTTKHSLLQIHAFMLRNSLDKNKNLAAKFIATCSSIAVKLFTTSSDNANDLIRHARQVFDHMPVRDDTFISNTMMRAHLGIRQYEECVGLYTELRGNVGFKPDGYTFMTLGKLCALSLDVWGSQQVHDLVVKEGFEHDLYVSTCLVDMYAKLGKMDCAQKLFDEMPERSLVSWTTLVCGYAKRGEMDNARMVFDQMPKKDTAAFNAMIDAYVKVGDVSRASSLFNEMPEKNVVSWTSMVDGYCSHGNISMARTLFDSMPHKNLISWNAMIKGYYQSKQPDEALKLFQELQLEASLEPDNVTVVSILPAIADLGALESGNWVHQYIIRKKMNTATNVCTALVDMYAKCGEFTKARRVFDSIPRKETATWNALIHGLAVNGYGNEAINVFLDMTRRSIKPNEITMTAVLTACNHSGLVEEGKRWFKSMQDFGIVPKIEQYGCMIDLLGRAGCLDEAERFMDDMPFEMNDIILSSFLSACGYAKDVKRAERILNKTCEKGVHNDGNYITLRNLYAQDRRWVDVEEVVGVMRSKNSRKEVGCSVIEVEGHVWGFASGDRFHPQWLAIKSMLDVLLIDMKKERNA</sequence>
<dbReference type="InterPro" id="IPR011990">
    <property type="entry name" value="TPR-like_helical_dom_sf"/>
</dbReference>
<evidence type="ECO:0000256" key="2">
    <source>
        <dbReference type="PROSITE-ProRule" id="PRU00708"/>
    </source>
</evidence>
<dbReference type="EMBL" id="MNCJ02000325">
    <property type="protein sequence ID" value="KAF5788359.1"/>
    <property type="molecule type" value="Genomic_DNA"/>
</dbReference>
<dbReference type="PROSITE" id="PS51375">
    <property type="entry name" value="PPR"/>
    <property type="match status" value="6"/>
</dbReference>
<evidence type="ECO:0000313" key="3">
    <source>
        <dbReference type="EMBL" id="KAF5788355.1"/>
    </source>
</evidence>
<dbReference type="PANTHER" id="PTHR47926">
    <property type="entry name" value="PENTATRICOPEPTIDE REPEAT-CONTAINING PROTEIN"/>
    <property type="match status" value="1"/>
</dbReference>
<dbReference type="NCBIfam" id="TIGR00756">
    <property type="entry name" value="PPR"/>
    <property type="match status" value="8"/>
</dbReference>
<dbReference type="FunFam" id="1.25.40.10:FF:000090">
    <property type="entry name" value="Pentatricopeptide repeat-containing protein, chloroplastic"/>
    <property type="match status" value="1"/>
</dbReference>
<evidence type="ECO:0000313" key="5">
    <source>
        <dbReference type="EMBL" id="OTG13077.1"/>
    </source>
</evidence>
<dbReference type="EMBL" id="CM007899">
    <property type="protein sequence ID" value="OTG13077.1"/>
    <property type="molecule type" value="Genomic_DNA"/>
</dbReference>
<feature type="repeat" description="PPR" evidence="2">
    <location>
        <begin position="163"/>
        <end position="193"/>
    </location>
</feature>
<organism evidence="5 6">
    <name type="scientific">Helianthus annuus</name>
    <name type="common">Common sunflower</name>
    <dbReference type="NCBI Taxonomy" id="4232"/>
    <lineage>
        <taxon>Eukaryota</taxon>
        <taxon>Viridiplantae</taxon>
        <taxon>Streptophyta</taxon>
        <taxon>Embryophyta</taxon>
        <taxon>Tracheophyta</taxon>
        <taxon>Spermatophyta</taxon>
        <taxon>Magnoliopsida</taxon>
        <taxon>eudicotyledons</taxon>
        <taxon>Gunneridae</taxon>
        <taxon>Pentapetalae</taxon>
        <taxon>asterids</taxon>
        <taxon>campanulids</taxon>
        <taxon>Asterales</taxon>
        <taxon>Asteraceae</taxon>
        <taxon>Asteroideae</taxon>
        <taxon>Heliantheae alliance</taxon>
        <taxon>Heliantheae</taxon>
        <taxon>Helianthus</taxon>
    </lineage>
</organism>
<dbReference type="InterPro" id="IPR046960">
    <property type="entry name" value="PPR_At4g14850-like_plant"/>
</dbReference>
<evidence type="ECO:0000256" key="1">
    <source>
        <dbReference type="ARBA" id="ARBA00022737"/>
    </source>
</evidence>
<dbReference type="OrthoDB" id="185373at2759"/>
<dbReference type="Pfam" id="PF01535">
    <property type="entry name" value="PPR"/>
    <property type="match status" value="5"/>
</dbReference>
<dbReference type="AlphaFoldDB" id="A0A251TPM8"/>
<dbReference type="InParanoid" id="A0A251TPM8"/>
<feature type="repeat" description="PPR" evidence="2">
    <location>
        <begin position="194"/>
        <end position="224"/>
    </location>
</feature>
<dbReference type="Pfam" id="PF20431">
    <property type="entry name" value="E_motif"/>
    <property type="match status" value="1"/>
</dbReference>
<dbReference type="FunFam" id="1.25.40.10:FF:000348">
    <property type="entry name" value="Pentatricopeptide repeat-containing protein chloroplastic"/>
    <property type="match status" value="1"/>
</dbReference>
<dbReference type="GO" id="GO:0003723">
    <property type="term" value="F:RNA binding"/>
    <property type="evidence" value="ECO:0000318"/>
    <property type="project" value="GO_Central"/>
</dbReference>
<protein>
    <submittedName>
        <fullName evidence="5">Putative pentatricopeptide repeat (PPR-like) superfamily protein</fullName>
    </submittedName>
    <submittedName>
        <fullName evidence="3">Tetratricopeptide-like helical domain superfamily</fullName>
    </submittedName>
</protein>
<dbReference type="FunFam" id="1.25.40.10:FF:000364">
    <property type="entry name" value="Pentatricopeptide repeat (PPR-like) superfamily protein"/>
    <property type="match status" value="1"/>
</dbReference>
<name>A0A251TPM8_HELAN</name>
<reference evidence="5" key="2">
    <citation type="submission" date="2017-02" db="EMBL/GenBank/DDBJ databases">
        <title>Sunflower complete genome.</title>
        <authorList>
            <person name="Langlade N."/>
            <person name="Munos S."/>
        </authorList>
    </citation>
    <scope>NUCLEOTIDE SEQUENCE [LARGE SCALE GENOMIC DNA]</scope>
    <source>
        <tissue evidence="5">Leaves</tissue>
    </source>
</reference>
<dbReference type="PANTHER" id="PTHR47926:SF437">
    <property type="entry name" value="PENTACOTRIPEPTIDE-REPEAT REGION OF PRORP DOMAIN-CONTAINING PROTEIN"/>
    <property type="match status" value="1"/>
</dbReference>
<dbReference type="GO" id="GO:0009451">
    <property type="term" value="P:RNA modification"/>
    <property type="evidence" value="ECO:0000318"/>
    <property type="project" value="GO_Central"/>
</dbReference>
<proteinExistence type="predicted"/>
<dbReference type="FunCoup" id="A0A251TPM8">
    <property type="interactions" value="273"/>
</dbReference>
<reference evidence="3" key="3">
    <citation type="submission" date="2020-06" db="EMBL/GenBank/DDBJ databases">
        <title>Helianthus annuus Genome sequencing and assembly Release 2.</title>
        <authorList>
            <person name="Gouzy J."/>
            <person name="Langlade N."/>
            <person name="Munos S."/>
        </authorList>
    </citation>
    <scope>NUCLEOTIDE SEQUENCE</scope>
    <source>
        <tissue evidence="3">Leaves</tissue>
    </source>
</reference>
<keyword evidence="6" id="KW-1185">Reference proteome</keyword>
<keyword evidence="1" id="KW-0677">Repeat</keyword>
<dbReference type="STRING" id="4232.A0A251TPM8"/>
<dbReference type="OMA" id="WEGLEIH"/>
<feature type="repeat" description="PPR" evidence="2">
    <location>
        <begin position="389"/>
        <end position="423"/>
    </location>
</feature>
<evidence type="ECO:0000313" key="6">
    <source>
        <dbReference type="Proteomes" id="UP000215914"/>
    </source>
</evidence>
<dbReference type="Pfam" id="PF13041">
    <property type="entry name" value="PPR_2"/>
    <property type="match status" value="2"/>
</dbReference>
<dbReference type="SUPFAM" id="SSF48452">
    <property type="entry name" value="TPR-like"/>
    <property type="match status" value="1"/>
</dbReference>
<dbReference type="Proteomes" id="UP000215914">
    <property type="component" value="Chromosome 10"/>
</dbReference>
<dbReference type="InterPro" id="IPR002885">
    <property type="entry name" value="PPR_rpt"/>
</dbReference>
<gene>
    <name evidence="5" type="ORF">HannXRQ_Chr10g0316671</name>
    <name evidence="3" type="ORF">HanXRQr2_Chr10g0463131</name>
    <name evidence="4" type="ORF">HanXRQr2_Chr10g0463171</name>
</gene>
<feature type="repeat" description="PPR" evidence="2">
    <location>
        <begin position="287"/>
        <end position="322"/>
    </location>
</feature>
<dbReference type="Gramene" id="mRNA:HanXRQr2_Chr10g0463171">
    <property type="protein sequence ID" value="CDS:HanXRQr2_Chr10g0463171.1"/>
    <property type="gene ID" value="HanXRQr2_Chr10g0463171"/>
</dbReference>
<dbReference type="Gene3D" id="1.25.40.10">
    <property type="entry name" value="Tetratricopeptide repeat domain"/>
    <property type="match status" value="4"/>
</dbReference>
<reference evidence="3 6" key="1">
    <citation type="journal article" date="2017" name="Nature">
        <title>The sunflower genome provides insights into oil metabolism, flowering and Asterid evolution.</title>
        <authorList>
            <person name="Badouin H."/>
            <person name="Gouzy J."/>
            <person name="Grassa C.J."/>
            <person name="Murat F."/>
            <person name="Staton S.E."/>
            <person name="Cottret L."/>
            <person name="Lelandais-Briere C."/>
            <person name="Owens G.L."/>
            <person name="Carrere S."/>
            <person name="Mayjonade B."/>
            <person name="Legrand L."/>
            <person name="Gill N."/>
            <person name="Kane N.C."/>
            <person name="Bowers J.E."/>
            <person name="Hubner S."/>
            <person name="Bellec A."/>
            <person name="Berard A."/>
            <person name="Berges H."/>
            <person name="Blanchet N."/>
            <person name="Boniface M.C."/>
            <person name="Brunel D."/>
            <person name="Catrice O."/>
            <person name="Chaidir N."/>
            <person name="Claudel C."/>
            <person name="Donnadieu C."/>
            <person name="Faraut T."/>
            <person name="Fievet G."/>
            <person name="Helmstetter N."/>
            <person name="King M."/>
            <person name="Knapp S.J."/>
            <person name="Lai Z."/>
            <person name="Le Paslier M.C."/>
            <person name="Lippi Y."/>
            <person name="Lorenzon L."/>
            <person name="Mandel J.R."/>
            <person name="Marage G."/>
            <person name="Marchand G."/>
            <person name="Marquand E."/>
            <person name="Bret-Mestries E."/>
            <person name="Morien E."/>
            <person name="Nambeesan S."/>
            <person name="Nguyen T."/>
            <person name="Pegot-Espagnet P."/>
            <person name="Pouilly N."/>
            <person name="Raftis F."/>
            <person name="Sallet E."/>
            <person name="Schiex T."/>
            <person name="Thomas J."/>
            <person name="Vandecasteele C."/>
            <person name="Vares D."/>
            <person name="Vear F."/>
            <person name="Vautrin S."/>
            <person name="Crespi M."/>
            <person name="Mangin B."/>
            <person name="Burke J.M."/>
            <person name="Salse J."/>
            <person name="Munos S."/>
            <person name="Vincourt P."/>
            <person name="Rieseberg L.H."/>
            <person name="Langlade N.B."/>
        </authorList>
    </citation>
    <scope>NUCLEOTIDE SEQUENCE [LARGE SCALE GENOMIC DNA]</scope>
    <source>
        <strain evidence="6">cv. SF193</strain>
        <tissue evidence="3">Leaves</tissue>
    </source>
</reference>
<dbReference type="InterPro" id="IPR046848">
    <property type="entry name" value="E_motif"/>
</dbReference>
<feature type="repeat" description="PPR" evidence="2">
    <location>
        <begin position="225"/>
        <end position="259"/>
    </location>
</feature>
<evidence type="ECO:0000313" key="4">
    <source>
        <dbReference type="EMBL" id="KAF5788359.1"/>
    </source>
</evidence>
<feature type="repeat" description="PPR" evidence="2">
    <location>
        <begin position="424"/>
        <end position="458"/>
    </location>
</feature>
<accession>A0A251TPM8</accession>
<dbReference type="Gramene" id="mRNA:HanXRQr2_Chr10g0463131">
    <property type="protein sequence ID" value="CDS:HanXRQr2_Chr10g0463131.1"/>
    <property type="gene ID" value="HanXRQr2_Chr10g0463131"/>
</dbReference>